<accession>A0ABR1E2D0</accession>
<sequence>MSNRCYRTDLAPPRYPRTLDLIAVVYIPVGEMKSYKCPIPKVQQKRVVSRILMHRLLQILAVSIVLARTTAWRGNKVRREEFEDPQLHYHHKMPPFLKNVSEDARWEFYQITRDLTTSMNQKMEKIRKWAEEQKVSDAVEKWFKQMGEFWKDVDKNTVRVLKELPSAYPKVYEIWSDMDLTPKEMYRKFRKLGLDRAVARSLHEVSMVVIHSDAHDHNLNINMETFLEKLIGEKFDKHLSRHHFRH</sequence>
<proteinExistence type="predicted"/>
<dbReference type="Pfam" id="PF02520">
    <property type="entry name" value="ANIS5_cation-bd"/>
    <property type="match status" value="1"/>
</dbReference>
<dbReference type="PANTHER" id="PTHR21593:SF36">
    <property type="entry name" value="DUF148 DOMAIN-CONTAINING PROTEIN-RELATED"/>
    <property type="match status" value="1"/>
</dbReference>
<dbReference type="PANTHER" id="PTHR21593">
    <property type="entry name" value="PRION-LIKE- Q/N-RICH -DOMAIN-BEARING PROTEIN PROTEIN"/>
    <property type="match status" value="1"/>
</dbReference>
<feature type="domain" description="SXP/RAL-2 family protein Ani s 5-like cation-binding" evidence="1">
    <location>
        <begin position="104"/>
        <end position="192"/>
    </location>
</feature>
<dbReference type="InterPro" id="IPR003677">
    <property type="entry name" value="ANIS5_cation-bd"/>
</dbReference>
<evidence type="ECO:0000313" key="2">
    <source>
        <dbReference type="EMBL" id="KAK6756226.1"/>
    </source>
</evidence>
<evidence type="ECO:0000259" key="1">
    <source>
        <dbReference type="Pfam" id="PF02520"/>
    </source>
</evidence>
<dbReference type="EMBL" id="JAVFWL010000005">
    <property type="protein sequence ID" value="KAK6756226.1"/>
    <property type="molecule type" value="Genomic_DNA"/>
</dbReference>
<protein>
    <recommendedName>
        <fullName evidence="1">SXP/RAL-2 family protein Ani s 5-like cation-binding domain-containing protein</fullName>
    </recommendedName>
</protein>
<evidence type="ECO:0000313" key="3">
    <source>
        <dbReference type="Proteomes" id="UP001303046"/>
    </source>
</evidence>
<comment type="caution">
    <text evidence="2">The sequence shown here is derived from an EMBL/GenBank/DDBJ whole genome shotgun (WGS) entry which is preliminary data.</text>
</comment>
<reference evidence="2 3" key="1">
    <citation type="submission" date="2023-08" db="EMBL/GenBank/DDBJ databases">
        <title>A Necator americanus chromosomal reference genome.</title>
        <authorList>
            <person name="Ilik V."/>
            <person name="Petrzelkova K.J."/>
            <person name="Pardy F."/>
            <person name="Fuh T."/>
            <person name="Niatou-Singa F.S."/>
            <person name="Gouil Q."/>
            <person name="Baker L."/>
            <person name="Ritchie M.E."/>
            <person name="Jex A.R."/>
            <person name="Gazzola D."/>
            <person name="Li H."/>
            <person name="Toshio Fujiwara R."/>
            <person name="Zhan B."/>
            <person name="Aroian R.V."/>
            <person name="Pafco B."/>
            <person name="Schwarz E.M."/>
        </authorList>
    </citation>
    <scope>NUCLEOTIDE SEQUENCE [LARGE SCALE GENOMIC DNA]</scope>
    <source>
        <strain evidence="2 3">Aroian</strain>
        <tissue evidence="2">Whole animal</tissue>
    </source>
</reference>
<dbReference type="InterPro" id="IPR052823">
    <property type="entry name" value="SXP/RAL-2_related"/>
</dbReference>
<name>A0ABR1E2D0_NECAM</name>
<dbReference type="Proteomes" id="UP001303046">
    <property type="component" value="Unassembled WGS sequence"/>
</dbReference>
<gene>
    <name evidence="2" type="primary">Necator_chrV.g19349</name>
    <name evidence="2" type="ORF">RB195_014557</name>
</gene>
<keyword evidence="3" id="KW-1185">Reference proteome</keyword>
<organism evidence="2 3">
    <name type="scientific">Necator americanus</name>
    <name type="common">Human hookworm</name>
    <dbReference type="NCBI Taxonomy" id="51031"/>
    <lineage>
        <taxon>Eukaryota</taxon>
        <taxon>Metazoa</taxon>
        <taxon>Ecdysozoa</taxon>
        <taxon>Nematoda</taxon>
        <taxon>Chromadorea</taxon>
        <taxon>Rhabditida</taxon>
        <taxon>Rhabditina</taxon>
        <taxon>Rhabditomorpha</taxon>
        <taxon>Strongyloidea</taxon>
        <taxon>Ancylostomatidae</taxon>
        <taxon>Bunostominae</taxon>
        <taxon>Necator</taxon>
    </lineage>
</organism>